<feature type="transmembrane region" description="Helical" evidence="1">
    <location>
        <begin position="82"/>
        <end position="102"/>
    </location>
</feature>
<dbReference type="Pfam" id="PF05656">
    <property type="entry name" value="DUF805"/>
    <property type="match status" value="1"/>
</dbReference>
<keyword evidence="1" id="KW-0812">Transmembrane</keyword>
<organism evidence="2 3">
    <name type="scientific">Algoriphagus ornithinivorans</name>
    <dbReference type="NCBI Taxonomy" id="226506"/>
    <lineage>
        <taxon>Bacteria</taxon>
        <taxon>Pseudomonadati</taxon>
        <taxon>Bacteroidota</taxon>
        <taxon>Cytophagia</taxon>
        <taxon>Cytophagales</taxon>
        <taxon>Cyclobacteriaceae</taxon>
        <taxon>Algoriphagus</taxon>
    </lineage>
</organism>
<proteinExistence type="predicted"/>
<gene>
    <name evidence="2" type="ORF">SAMN04488519_11195</name>
</gene>
<keyword evidence="3" id="KW-1185">Reference proteome</keyword>
<reference evidence="3" key="1">
    <citation type="submission" date="2016-10" db="EMBL/GenBank/DDBJ databases">
        <authorList>
            <person name="Varghese N."/>
            <person name="Submissions S."/>
        </authorList>
    </citation>
    <scope>NUCLEOTIDE SEQUENCE [LARGE SCALE GENOMIC DNA]</scope>
    <source>
        <strain evidence="3">DSM 15282</strain>
    </source>
</reference>
<keyword evidence="1" id="KW-0472">Membrane</keyword>
<protein>
    <submittedName>
        <fullName evidence="2">Uncharacterized membrane protein YhaH, DUF805 family</fullName>
    </submittedName>
</protein>
<keyword evidence="1" id="KW-1133">Transmembrane helix</keyword>
<feature type="transmembrane region" description="Helical" evidence="1">
    <location>
        <begin position="52"/>
        <end position="70"/>
    </location>
</feature>
<sequence length="122" mass="14257">MCSLGMKSILKPTGRITRRKYLTLFMFFYFVNILCLMKAWEAYQIEAWPAFFSFSIILIASIVLLLIQAIRRLHDIGMDWKYALYLLIPPPINFIGFVWLAYKEGQDGPNKYGPDPRKTDIV</sequence>
<evidence type="ECO:0000313" key="2">
    <source>
        <dbReference type="EMBL" id="SFO68204.1"/>
    </source>
</evidence>
<dbReference type="Proteomes" id="UP000199564">
    <property type="component" value="Unassembled WGS sequence"/>
</dbReference>
<evidence type="ECO:0000256" key="1">
    <source>
        <dbReference type="SAM" id="Phobius"/>
    </source>
</evidence>
<evidence type="ECO:0000313" key="3">
    <source>
        <dbReference type="Proteomes" id="UP000199564"/>
    </source>
</evidence>
<accession>A0A1I5J5P4</accession>
<dbReference type="STRING" id="226506.SAMN04488519_11195"/>
<dbReference type="EMBL" id="FOVW01000011">
    <property type="protein sequence ID" value="SFO68204.1"/>
    <property type="molecule type" value="Genomic_DNA"/>
</dbReference>
<dbReference type="InterPro" id="IPR008523">
    <property type="entry name" value="DUF805"/>
</dbReference>
<feature type="transmembrane region" description="Helical" evidence="1">
    <location>
        <begin position="21"/>
        <end position="40"/>
    </location>
</feature>
<dbReference type="AlphaFoldDB" id="A0A1I5J5P4"/>
<name>A0A1I5J5P4_9BACT</name>
<dbReference type="PANTHER" id="PTHR34980">
    <property type="entry name" value="INNER MEMBRANE PROTEIN-RELATED-RELATED"/>
    <property type="match status" value="1"/>
</dbReference>
<dbReference type="GO" id="GO:0005886">
    <property type="term" value="C:plasma membrane"/>
    <property type="evidence" value="ECO:0007669"/>
    <property type="project" value="TreeGrafter"/>
</dbReference>